<dbReference type="EMBL" id="BX294154">
    <property type="protein sequence ID" value="CAD77254.1"/>
    <property type="molecule type" value="Genomic_DNA"/>
</dbReference>
<dbReference type="InterPro" id="IPR011480">
    <property type="entry name" value="DUF1589"/>
</dbReference>
<dbReference type="PATRIC" id="fig|243090.15.peg.5711"/>
<evidence type="ECO:0000313" key="2">
    <source>
        <dbReference type="EMBL" id="CAD77254.1"/>
    </source>
</evidence>
<sequence length="84" mass="9379">MKQSEASNHTRKTQRGPSNHPARYNLAYDAPVTTRRVSKATRNLLPPQRTPSSQRTAPTQATSITPETQPLCSQWPPWQIPAST</sequence>
<dbReference type="InParanoid" id="Q7UJK4"/>
<feature type="region of interest" description="Disordered" evidence="1">
    <location>
        <begin position="1"/>
        <end position="84"/>
    </location>
</feature>
<dbReference type="EnsemblBacteria" id="CAD77254">
    <property type="protein sequence ID" value="CAD77254"/>
    <property type="gene ID" value="RB11843"/>
</dbReference>
<dbReference type="STRING" id="243090.RB11843"/>
<dbReference type="KEGG" id="rba:RB11843"/>
<organism evidence="2 3">
    <name type="scientific">Rhodopirellula baltica (strain DSM 10527 / NCIMB 13988 / SH1)</name>
    <dbReference type="NCBI Taxonomy" id="243090"/>
    <lineage>
        <taxon>Bacteria</taxon>
        <taxon>Pseudomonadati</taxon>
        <taxon>Planctomycetota</taxon>
        <taxon>Planctomycetia</taxon>
        <taxon>Pirellulales</taxon>
        <taxon>Pirellulaceae</taxon>
        <taxon>Rhodopirellula</taxon>
    </lineage>
</organism>
<name>Q7UJK4_RHOBA</name>
<dbReference type="Proteomes" id="UP000001025">
    <property type="component" value="Chromosome"/>
</dbReference>
<evidence type="ECO:0000256" key="1">
    <source>
        <dbReference type="SAM" id="MobiDB-lite"/>
    </source>
</evidence>
<feature type="compositionally biased region" description="Polar residues" evidence="1">
    <location>
        <begin position="50"/>
        <end position="72"/>
    </location>
</feature>
<keyword evidence="3" id="KW-1185">Reference proteome</keyword>
<dbReference type="OrthoDB" id="9989216at2"/>
<protein>
    <submittedName>
        <fullName evidence="2">Uncharacterized protein</fullName>
    </submittedName>
</protein>
<dbReference type="HOGENOM" id="CLU_2525304_0_0_0"/>
<dbReference type="AlphaFoldDB" id="Q7UJK4"/>
<reference evidence="2 3" key="1">
    <citation type="journal article" date="2003" name="Proc. Natl. Acad. Sci. U.S.A.">
        <title>Complete genome sequence of the marine planctomycete Pirellula sp. strain 1.</title>
        <authorList>
            <person name="Gloeckner F.O."/>
            <person name="Kube M."/>
            <person name="Bauer M."/>
            <person name="Teeling H."/>
            <person name="Lombardot T."/>
            <person name="Ludwig W."/>
            <person name="Gade D."/>
            <person name="Beck A."/>
            <person name="Borzym K."/>
            <person name="Heitmann K."/>
            <person name="Rabus R."/>
            <person name="Schlesner H."/>
            <person name="Amann R."/>
            <person name="Reinhardt R."/>
        </authorList>
    </citation>
    <scope>NUCLEOTIDE SEQUENCE [LARGE SCALE GENOMIC DNA]</scope>
    <source>
        <strain evidence="3">DSM 10527 / NCIMB 13988 / SH1</strain>
    </source>
</reference>
<gene>
    <name evidence="2" type="ordered locus">RB11843</name>
</gene>
<dbReference type="Pfam" id="PF07628">
    <property type="entry name" value="DUF1589"/>
    <property type="match status" value="1"/>
</dbReference>
<accession>Q7UJK4</accession>
<evidence type="ECO:0000313" key="3">
    <source>
        <dbReference type="Proteomes" id="UP000001025"/>
    </source>
</evidence>
<proteinExistence type="predicted"/>